<dbReference type="RefSeq" id="WP_006690894.1">
    <property type="nucleotide sequence ID" value="NZ_GG694008.1"/>
</dbReference>
<comment type="caution">
    <text evidence="4">The sequence shown here is derived from an EMBL/GenBank/DDBJ whole genome shotgun (WGS) entry which is preliminary data.</text>
</comment>
<dbReference type="HOGENOM" id="CLU_063749_2_1_9"/>
<keyword evidence="2" id="KW-0479">Metal-binding</keyword>
<dbReference type="SUPFAM" id="SSF56300">
    <property type="entry name" value="Metallo-dependent phosphatases"/>
    <property type="match status" value="1"/>
</dbReference>
<protein>
    <recommendedName>
        <fullName evidence="2">Phosphoesterase</fullName>
        <ecNumber evidence="2">3.1.4.-</ecNumber>
    </recommendedName>
</protein>
<evidence type="ECO:0000313" key="5">
    <source>
        <dbReference type="Proteomes" id="UP000005309"/>
    </source>
</evidence>
<sequence>MNIGIVSDSHGDIESLKAMLQYPEAAQAEMWLHAGDYAADADALEQLTGKSVVRVLGNCDLPLDGTYGETVVEAGGHRIFLTHGHLFHVRFDTAILAAAAREAGADIAVYGHTHIALYERQGDVTVFNPGSVARPRDAVQGSFMMINLTAGEEPKMNLVRLK</sequence>
<accession>C4V5H2</accession>
<dbReference type="EC" id="3.1.4.-" evidence="2"/>
<evidence type="ECO:0000256" key="1">
    <source>
        <dbReference type="ARBA" id="ARBA00008950"/>
    </source>
</evidence>
<evidence type="ECO:0000313" key="4">
    <source>
        <dbReference type="EMBL" id="EEQ47924.1"/>
    </source>
</evidence>
<dbReference type="GO" id="GO:0016787">
    <property type="term" value="F:hydrolase activity"/>
    <property type="evidence" value="ECO:0007669"/>
    <property type="project" value="UniProtKB-UniRule"/>
</dbReference>
<dbReference type="InterPro" id="IPR000979">
    <property type="entry name" value="Phosphodiesterase_MJ0936/Vps29"/>
</dbReference>
<proteinExistence type="inferred from homology"/>
<comment type="similarity">
    <text evidence="1 2">Belongs to the metallophosphoesterase superfamily. YfcE family.</text>
</comment>
<dbReference type="Proteomes" id="UP000005309">
    <property type="component" value="Unassembled WGS sequence"/>
</dbReference>
<keyword evidence="5" id="KW-1185">Reference proteome</keyword>
<comment type="cofactor">
    <cofactor evidence="2">
        <name>a divalent metal cation</name>
        <dbReference type="ChEBI" id="CHEBI:60240"/>
    </cofactor>
</comment>
<feature type="domain" description="Calcineurin-like phosphoesterase" evidence="3">
    <location>
        <begin position="1"/>
        <end position="149"/>
    </location>
</feature>
<reference evidence="4 5" key="1">
    <citation type="submission" date="2009-04" db="EMBL/GenBank/DDBJ databases">
        <authorList>
            <person name="Qin X."/>
            <person name="Bachman B."/>
            <person name="Battles P."/>
            <person name="Bell A."/>
            <person name="Bess C."/>
            <person name="Bickham C."/>
            <person name="Chaboub L."/>
            <person name="Chen D."/>
            <person name="Coyle M."/>
            <person name="Deiros D.R."/>
            <person name="Dinh H."/>
            <person name="Forbes L."/>
            <person name="Fowler G."/>
            <person name="Francisco L."/>
            <person name="Fu Q."/>
            <person name="Gubbala S."/>
            <person name="Hale W."/>
            <person name="Han Y."/>
            <person name="Hemphill L."/>
            <person name="Highlander S.K."/>
            <person name="Hirani K."/>
            <person name="Hogues M."/>
            <person name="Jackson L."/>
            <person name="Jakkamsetti A."/>
            <person name="Javaid M."/>
            <person name="Jiang H."/>
            <person name="Korchina V."/>
            <person name="Kovar C."/>
            <person name="Lara F."/>
            <person name="Lee S."/>
            <person name="Mata R."/>
            <person name="Mathew T."/>
            <person name="Moen C."/>
            <person name="Morales K."/>
            <person name="Munidasa M."/>
            <person name="Nazareth L."/>
            <person name="Ngo R."/>
            <person name="Nguyen L."/>
            <person name="Okwuonu G."/>
            <person name="Ongeri F."/>
            <person name="Patil S."/>
            <person name="Petrosino J."/>
            <person name="Pham C."/>
            <person name="Pham P."/>
            <person name="Pu L.-L."/>
            <person name="Puazo M."/>
            <person name="Raj R."/>
            <person name="Reid J."/>
            <person name="Rouhana J."/>
            <person name="Saada N."/>
            <person name="Shang Y."/>
            <person name="Simmons D."/>
            <person name="Thornton R."/>
            <person name="Warren J."/>
            <person name="Weissenberger G."/>
            <person name="Zhang J."/>
            <person name="Zhang L."/>
            <person name="Zhou C."/>
            <person name="Zhu D."/>
            <person name="Muzny D."/>
            <person name="Worley K."/>
            <person name="Gibbs R."/>
        </authorList>
    </citation>
    <scope>NUCLEOTIDE SEQUENCE [LARGE SCALE GENOMIC DNA]</scope>
    <source>
        <strain evidence="4 5">ATCC 43531</strain>
    </source>
</reference>
<keyword evidence="4" id="KW-0378">Hydrolase</keyword>
<dbReference type="InterPro" id="IPR029052">
    <property type="entry name" value="Metallo-depent_PP-like"/>
</dbReference>
<evidence type="ECO:0000259" key="3">
    <source>
        <dbReference type="Pfam" id="PF12850"/>
    </source>
</evidence>
<evidence type="ECO:0000256" key="2">
    <source>
        <dbReference type="RuleBase" id="RU362039"/>
    </source>
</evidence>
<dbReference type="OrthoDB" id="9800565at2"/>
<dbReference type="AlphaFoldDB" id="C4V5H2"/>
<dbReference type="STRING" id="638302.HMPREF0908_1766"/>
<name>C4V5H2_9FIRM</name>
<dbReference type="Pfam" id="PF12850">
    <property type="entry name" value="Metallophos_2"/>
    <property type="match status" value="1"/>
</dbReference>
<dbReference type="Gene3D" id="3.60.21.10">
    <property type="match status" value="1"/>
</dbReference>
<dbReference type="eggNOG" id="COG0622">
    <property type="taxonomic scope" value="Bacteria"/>
</dbReference>
<gene>
    <name evidence="4" type="ORF">HMPREF0908_1766</name>
</gene>
<dbReference type="PANTHER" id="PTHR11124">
    <property type="entry name" value="VACUOLAR SORTING PROTEIN VPS29"/>
    <property type="match status" value="1"/>
</dbReference>
<organism evidence="4 5">
    <name type="scientific">Selenomonas flueggei ATCC 43531</name>
    <dbReference type="NCBI Taxonomy" id="638302"/>
    <lineage>
        <taxon>Bacteria</taxon>
        <taxon>Bacillati</taxon>
        <taxon>Bacillota</taxon>
        <taxon>Negativicutes</taxon>
        <taxon>Selenomonadales</taxon>
        <taxon>Selenomonadaceae</taxon>
        <taxon>Selenomonas</taxon>
    </lineage>
</organism>
<dbReference type="InterPro" id="IPR024654">
    <property type="entry name" value="Calcineurin-like_PHP_lpxH"/>
</dbReference>
<dbReference type="EMBL" id="ACLA01000030">
    <property type="protein sequence ID" value="EEQ47924.1"/>
    <property type="molecule type" value="Genomic_DNA"/>
</dbReference>
<dbReference type="NCBIfam" id="TIGR00040">
    <property type="entry name" value="yfcE"/>
    <property type="match status" value="1"/>
</dbReference>
<dbReference type="GO" id="GO:0046872">
    <property type="term" value="F:metal ion binding"/>
    <property type="evidence" value="ECO:0007669"/>
    <property type="project" value="UniProtKB-KW"/>
</dbReference>